<evidence type="ECO:0000256" key="1">
    <source>
        <dbReference type="ARBA" id="ARBA00022723"/>
    </source>
</evidence>
<dbReference type="GO" id="GO:0046872">
    <property type="term" value="F:metal ion binding"/>
    <property type="evidence" value="ECO:0007669"/>
    <property type="project" value="UniProtKB-KW"/>
</dbReference>
<evidence type="ECO:0000256" key="2">
    <source>
        <dbReference type="ARBA" id="ARBA00022801"/>
    </source>
</evidence>
<dbReference type="STRING" id="398512.Bccel_4458"/>
<accession>A0A0L6JTY1</accession>
<feature type="binding site" evidence="3">
    <location>
        <position position="153"/>
    </location>
    <ligand>
        <name>a divalent metal cation</name>
        <dbReference type="ChEBI" id="CHEBI:60240"/>
        <label>2</label>
    </ligand>
</feature>
<dbReference type="Pfam" id="PF01026">
    <property type="entry name" value="TatD_DNase"/>
    <property type="match status" value="1"/>
</dbReference>
<dbReference type="InterPro" id="IPR032466">
    <property type="entry name" value="Metal_Hydrolase"/>
</dbReference>
<proteinExistence type="predicted"/>
<dbReference type="AlphaFoldDB" id="A0A0L6JTY1"/>
<dbReference type="PROSITE" id="PS01137">
    <property type="entry name" value="TATD_1"/>
    <property type="match status" value="1"/>
</dbReference>
<protein>
    <submittedName>
        <fullName evidence="4">Hydrolase, TatD family</fullName>
    </submittedName>
</protein>
<dbReference type="OrthoDB" id="9810005at2"/>
<dbReference type="PROSITE" id="PS01091">
    <property type="entry name" value="TATD_3"/>
    <property type="match status" value="1"/>
</dbReference>
<dbReference type="InterPro" id="IPR001130">
    <property type="entry name" value="TatD-like"/>
</dbReference>
<feature type="binding site" evidence="3">
    <location>
        <position position="92"/>
    </location>
    <ligand>
        <name>a divalent metal cation</name>
        <dbReference type="ChEBI" id="CHEBI:60240"/>
        <label>1</label>
    </ligand>
</feature>
<dbReference type="GO" id="GO:0004536">
    <property type="term" value="F:DNA nuclease activity"/>
    <property type="evidence" value="ECO:0007669"/>
    <property type="project" value="InterPro"/>
</dbReference>
<keyword evidence="5" id="KW-1185">Reference proteome</keyword>
<feature type="binding site" evidence="3">
    <location>
        <position position="6"/>
    </location>
    <ligand>
        <name>a divalent metal cation</name>
        <dbReference type="ChEBI" id="CHEBI:60240"/>
        <label>1</label>
    </ligand>
</feature>
<dbReference type="eggNOG" id="COG0084">
    <property type="taxonomic scope" value="Bacteria"/>
</dbReference>
<reference evidence="5" key="1">
    <citation type="submission" date="2015-07" db="EMBL/GenBank/DDBJ databases">
        <title>Near-Complete Genome Sequence of the Cellulolytic Bacterium Bacteroides (Pseudobacteroides) cellulosolvens ATCC 35603.</title>
        <authorList>
            <person name="Dassa B."/>
            <person name="Utturkar S.M."/>
            <person name="Klingeman D.M."/>
            <person name="Hurt R.A."/>
            <person name="Keller M."/>
            <person name="Xu J."/>
            <person name="Reddy Y.H.K."/>
            <person name="Borovok I."/>
            <person name="Grinberg I.R."/>
            <person name="Lamed R."/>
            <person name="Zhivin O."/>
            <person name="Bayer E.A."/>
            <person name="Brown S.D."/>
        </authorList>
    </citation>
    <scope>NUCLEOTIDE SEQUENCE [LARGE SCALE GENOMIC DNA]</scope>
    <source>
        <strain evidence="5">DSM 2933</strain>
    </source>
</reference>
<comment type="caution">
    <text evidence="4">The sequence shown here is derived from an EMBL/GenBank/DDBJ whole genome shotgun (WGS) entry which is preliminary data.</text>
</comment>
<dbReference type="PANTHER" id="PTHR46124">
    <property type="entry name" value="D-AMINOACYL-TRNA DEACYLASE"/>
    <property type="match status" value="1"/>
</dbReference>
<keyword evidence="2 4" id="KW-0378">Hydrolase</keyword>
<name>A0A0L6JTY1_9FIRM</name>
<dbReference type="PIRSF" id="PIRSF005902">
    <property type="entry name" value="DNase_TatD"/>
    <property type="match status" value="1"/>
</dbReference>
<evidence type="ECO:0000313" key="4">
    <source>
        <dbReference type="EMBL" id="KNY29184.1"/>
    </source>
</evidence>
<dbReference type="Proteomes" id="UP000036923">
    <property type="component" value="Unassembled WGS sequence"/>
</dbReference>
<organism evidence="4 5">
    <name type="scientific">Pseudobacteroides cellulosolvens ATCC 35603 = DSM 2933</name>
    <dbReference type="NCBI Taxonomy" id="398512"/>
    <lineage>
        <taxon>Bacteria</taxon>
        <taxon>Bacillati</taxon>
        <taxon>Bacillota</taxon>
        <taxon>Clostridia</taxon>
        <taxon>Eubacteriales</taxon>
        <taxon>Oscillospiraceae</taxon>
        <taxon>Pseudobacteroides</taxon>
    </lineage>
</organism>
<dbReference type="EMBL" id="LGTC01000001">
    <property type="protein sequence ID" value="KNY29184.1"/>
    <property type="molecule type" value="Genomic_DNA"/>
</dbReference>
<dbReference type="SUPFAM" id="SSF51556">
    <property type="entry name" value="Metallo-dependent hydrolases"/>
    <property type="match status" value="1"/>
</dbReference>
<feature type="binding site" evidence="3">
    <location>
        <position position="8"/>
    </location>
    <ligand>
        <name>a divalent metal cation</name>
        <dbReference type="ChEBI" id="CHEBI:60240"/>
        <label>1</label>
    </ligand>
</feature>
<dbReference type="InterPro" id="IPR018228">
    <property type="entry name" value="DNase_TatD-rel_CS"/>
</dbReference>
<dbReference type="InterPro" id="IPR015991">
    <property type="entry name" value="TatD/YcfH-like"/>
</dbReference>
<dbReference type="PATRIC" id="fig|398512.5.peg.4668"/>
<evidence type="ECO:0000313" key="5">
    <source>
        <dbReference type="Proteomes" id="UP000036923"/>
    </source>
</evidence>
<feature type="binding site" evidence="3">
    <location>
        <position position="203"/>
    </location>
    <ligand>
        <name>a divalent metal cation</name>
        <dbReference type="ChEBI" id="CHEBI:60240"/>
        <label>1</label>
    </ligand>
</feature>
<dbReference type="RefSeq" id="WP_036944872.1">
    <property type="nucleotide sequence ID" value="NZ_JQKC01000037.1"/>
</dbReference>
<gene>
    <name evidence="4" type="ORF">Bccel_4458</name>
</gene>
<keyword evidence="1 3" id="KW-0479">Metal-binding</keyword>
<dbReference type="Gene3D" id="3.20.20.140">
    <property type="entry name" value="Metal-dependent hydrolases"/>
    <property type="match status" value="1"/>
</dbReference>
<dbReference type="PANTHER" id="PTHR46124:SF2">
    <property type="entry name" value="D-AMINOACYL-TRNA DEACYLASE"/>
    <property type="match status" value="1"/>
</dbReference>
<dbReference type="GO" id="GO:0005829">
    <property type="term" value="C:cytosol"/>
    <property type="evidence" value="ECO:0007669"/>
    <property type="project" value="TreeGrafter"/>
</dbReference>
<dbReference type="GO" id="GO:0016788">
    <property type="term" value="F:hydrolase activity, acting on ester bonds"/>
    <property type="evidence" value="ECO:0007669"/>
    <property type="project" value="InterPro"/>
</dbReference>
<evidence type="ECO:0000256" key="3">
    <source>
        <dbReference type="PIRSR" id="PIRSR005902-1"/>
    </source>
</evidence>
<sequence>MLFDTHAHFNDKRFKDDRDEAIKKAYESGVSYILNVSYNIPSLEQSISLSRKYSYIYAAVGIHPHYSKEMNDEVLEKVRSLAKNNKVVGIGEIGLDYYRDLSPREVQKDCFVRQIDLAKEIKLPIIVHIRDANEDALKVLKDENAREVGGIIHSFSGDINMAREVMENNFYISVGGPVTYRNAGKLIDVVKYVPLDRLLIETDCPYLTPEPFRGNRNDSSLVRLVAEKIAEIKDKTFDEIAEITTNNAKRLFKIWHD</sequence>
<dbReference type="PROSITE" id="PS01090">
    <property type="entry name" value="TATD_2"/>
    <property type="match status" value="1"/>
</dbReference>
<dbReference type="FunFam" id="3.20.20.140:FF:000005">
    <property type="entry name" value="TatD family hydrolase"/>
    <property type="match status" value="1"/>
</dbReference>
<feature type="binding site" evidence="3">
    <location>
        <position position="128"/>
    </location>
    <ligand>
        <name>a divalent metal cation</name>
        <dbReference type="ChEBI" id="CHEBI:60240"/>
        <label>2</label>
    </ligand>
</feature>
<dbReference type="CDD" id="cd01310">
    <property type="entry name" value="TatD_DNAse"/>
    <property type="match status" value="1"/>
</dbReference>
<dbReference type="NCBIfam" id="TIGR00010">
    <property type="entry name" value="YchF/TatD family DNA exonuclease"/>
    <property type="match status" value="1"/>
</dbReference>